<name>A0A9X0F774_BACTU</name>
<evidence type="ECO:0000256" key="2">
    <source>
        <dbReference type="ARBA" id="ARBA00022656"/>
    </source>
</evidence>
<dbReference type="InterPro" id="IPR008979">
    <property type="entry name" value="Galactose-bd-like_sf"/>
</dbReference>
<evidence type="ECO:0000256" key="1">
    <source>
        <dbReference type="ARBA" id="ARBA00007819"/>
    </source>
</evidence>
<evidence type="ECO:0000313" key="6">
    <source>
        <dbReference type="EMBL" id="KIU73312.1"/>
    </source>
</evidence>
<keyword evidence="4" id="KW-0843">Virulence</keyword>
<protein>
    <recommendedName>
        <fullName evidence="5">Pesticidal crystal protein domain-containing protein</fullName>
    </recommendedName>
</protein>
<organism evidence="6 7">
    <name type="scientific">Bacillus thuringiensis Sbt003</name>
    <dbReference type="NCBI Taxonomy" id="1235825"/>
    <lineage>
        <taxon>Bacteria</taxon>
        <taxon>Bacillati</taxon>
        <taxon>Bacillota</taxon>
        <taxon>Bacilli</taxon>
        <taxon>Bacillales</taxon>
        <taxon>Bacillaceae</taxon>
        <taxon>Bacillus</taxon>
        <taxon>Bacillus cereus group</taxon>
    </lineage>
</organism>
<keyword evidence="2" id="KW-0800">Toxin</keyword>
<dbReference type="Pfam" id="PF03944">
    <property type="entry name" value="Endotoxin_C"/>
    <property type="match status" value="1"/>
</dbReference>
<dbReference type="EMBL" id="AMYJ01000027">
    <property type="protein sequence ID" value="KIU73312.1"/>
    <property type="molecule type" value="Genomic_DNA"/>
</dbReference>
<dbReference type="GO" id="GO:0030435">
    <property type="term" value="P:sporulation resulting in formation of a cellular spore"/>
    <property type="evidence" value="ECO:0007669"/>
    <property type="project" value="UniProtKB-KW"/>
</dbReference>
<proteinExistence type="inferred from homology"/>
<evidence type="ECO:0000256" key="3">
    <source>
        <dbReference type="ARBA" id="ARBA00022969"/>
    </source>
</evidence>
<evidence type="ECO:0000313" key="7">
    <source>
        <dbReference type="Proteomes" id="UP000032407"/>
    </source>
</evidence>
<dbReference type="GO" id="GO:0090729">
    <property type="term" value="F:toxin activity"/>
    <property type="evidence" value="ECO:0007669"/>
    <property type="project" value="UniProtKB-KW"/>
</dbReference>
<feature type="domain" description="Pesticidal crystal protein" evidence="5">
    <location>
        <begin position="6"/>
        <end position="110"/>
    </location>
</feature>
<sequence length="140" mass="15846">MLLNYQQILKLPIYNQTKLEYKVSARYASKNDITGYFHISTEADNLLRGEVTFPSTEIDAAKKMAFVQGDNGKCVLKEFDTIVTLPVGQFTVYIQNNSEEDFFLDCIEFIHVFPDNIVPFNTSLSVTPGNSPTNHKSIDL</sequence>
<dbReference type="Gene3D" id="2.60.120.260">
    <property type="entry name" value="Galactose-binding domain-like"/>
    <property type="match status" value="1"/>
</dbReference>
<accession>A0A9X0F774</accession>
<gene>
    <name evidence="6" type="ORF">C797_18417</name>
</gene>
<comment type="similarity">
    <text evidence="1">Belongs to the delta endotoxin family.</text>
</comment>
<evidence type="ECO:0000259" key="5">
    <source>
        <dbReference type="Pfam" id="PF03944"/>
    </source>
</evidence>
<comment type="caution">
    <text evidence="6">The sequence shown here is derived from an EMBL/GenBank/DDBJ whole genome shotgun (WGS) entry which is preliminary data.</text>
</comment>
<reference evidence="6 7" key="1">
    <citation type="journal article" date="2015" name="Sci. Rep.">
        <title>The expression and crystallization of Cry65Aa require two C-termini, revealing a novel evolutionary strategy of Bacillus thuringiensis Cry proteins.</title>
        <authorList>
            <person name="Peng D.H."/>
            <person name="Pang C.Y."/>
            <person name="Wu H."/>
            <person name="Huang Q."/>
            <person name="Zheng J.S."/>
            <person name="Sun M."/>
        </authorList>
    </citation>
    <scope>NUCLEOTIDE SEQUENCE [LARGE SCALE GENOMIC DNA]</scope>
    <source>
        <strain evidence="6 7">Sbt003</strain>
    </source>
</reference>
<dbReference type="AlphaFoldDB" id="A0A9X0F774"/>
<dbReference type="SUPFAM" id="SSF49785">
    <property type="entry name" value="Galactose-binding domain-like"/>
    <property type="match status" value="1"/>
</dbReference>
<dbReference type="InterPro" id="IPR005638">
    <property type="entry name" value="Pest_crys_dom-III"/>
</dbReference>
<keyword evidence="3" id="KW-0749">Sporulation</keyword>
<evidence type="ECO:0000256" key="4">
    <source>
        <dbReference type="ARBA" id="ARBA00023026"/>
    </source>
</evidence>
<dbReference type="Proteomes" id="UP000032407">
    <property type="component" value="Unassembled WGS sequence"/>
</dbReference>